<dbReference type="SMART" id="SM00020">
    <property type="entry name" value="Tryp_SPc"/>
    <property type="match status" value="1"/>
</dbReference>
<evidence type="ECO:0000313" key="6">
    <source>
        <dbReference type="Proteomes" id="UP000003828"/>
    </source>
</evidence>
<dbReference type="GO" id="GO:0006508">
    <property type="term" value="P:proteolysis"/>
    <property type="evidence" value="ECO:0007669"/>
    <property type="project" value="InterPro"/>
</dbReference>
<dbReference type="SUPFAM" id="SSF50494">
    <property type="entry name" value="Trypsin-like serine proteases"/>
    <property type="match status" value="1"/>
</dbReference>
<dbReference type="eggNOG" id="COG5640">
    <property type="taxonomic scope" value="Bacteria"/>
</dbReference>
<dbReference type="PRINTS" id="PR00722">
    <property type="entry name" value="CHYMOTRYPSIN"/>
</dbReference>
<comment type="similarity">
    <text evidence="1">Belongs to the peptidase S1 family.</text>
</comment>
<keyword evidence="6" id="KW-1185">Reference proteome</keyword>
<dbReference type="Gene3D" id="2.40.10.10">
    <property type="entry name" value="Trypsin-like serine proteases"/>
    <property type="match status" value="1"/>
</dbReference>
<dbReference type="STRING" id="1077972.ARGLB_073_00260"/>
<name>H0QNV8_ARTG1</name>
<keyword evidence="2" id="KW-1015">Disulfide bond</keyword>
<dbReference type="InterPro" id="IPR050430">
    <property type="entry name" value="Peptidase_S1"/>
</dbReference>
<accession>H0QNV8</accession>
<dbReference type="GO" id="GO:0004252">
    <property type="term" value="F:serine-type endopeptidase activity"/>
    <property type="evidence" value="ECO:0007669"/>
    <property type="project" value="InterPro"/>
</dbReference>
<evidence type="ECO:0000256" key="3">
    <source>
        <dbReference type="SAM" id="SignalP"/>
    </source>
</evidence>
<feature type="signal peptide" evidence="3">
    <location>
        <begin position="1"/>
        <end position="49"/>
    </location>
</feature>
<dbReference type="PANTHER" id="PTHR24276">
    <property type="entry name" value="POLYSERASE-RELATED"/>
    <property type="match status" value="1"/>
</dbReference>
<dbReference type="OrthoDB" id="3611234at2"/>
<evidence type="ECO:0000256" key="2">
    <source>
        <dbReference type="ARBA" id="ARBA00023157"/>
    </source>
</evidence>
<dbReference type="PANTHER" id="PTHR24276:SF98">
    <property type="entry name" value="FI18310P1-RELATED"/>
    <property type="match status" value="1"/>
</dbReference>
<dbReference type="PROSITE" id="PS50240">
    <property type="entry name" value="TRYPSIN_DOM"/>
    <property type="match status" value="1"/>
</dbReference>
<dbReference type="AlphaFoldDB" id="H0QNV8"/>
<evidence type="ECO:0000256" key="1">
    <source>
        <dbReference type="ARBA" id="ARBA00007664"/>
    </source>
</evidence>
<dbReference type="InterPro" id="IPR043504">
    <property type="entry name" value="Peptidase_S1_PA_chymotrypsin"/>
</dbReference>
<dbReference type="Proteomes" id="UP000003828">
    <property type="component" value="Unassembled WGS sequence"/>
</dbReference>
<organism evidence="5 6">
    <name type="scientific">Arthrobacter globiformis (strain ATCC 8010 / DSM 20124 / JCM 1332 / NBRC 12137 / NCIMB 8907 / NRRL B-2979 / 168)</name>
    <dbReference type="NCBI Taxonomy" id="1077972"/>
    <lineage>
        <taxon>Bacteria</taxon>
        <taxon>Bacillati</taxon>
        <taxon>Actinomycetota</taxon>
        <taxon>Actinomycetes</taxon>
        <taxon>Micrococcales</taxon>
        <taxon>Micrococcaceae</taxon>
        <taxon>Arthrobacter</taxon>
    </lineage>
</organism>
<dbReference type="EMBL" id="BAEG01000073">
    <property type="protein sequence ID" value="GAB14509.1"/>
    <property type="molecule type" value="Genomic_DNA"/>
</dbReference>
<sequence>MAVGSQSDLSHPSHQTLRSLTLKIAKILATAAASAALLAPVLCGPPAQAAPVEEVAPAQGVAPAKEVPARDVPAPSGDGTFSRDIAGGSTTTVSAAPFVAQVSYDSAGVNVGCTGSQVAASWVITAKHCNSTSLRSVRLGTSYLGTGGAVRSVAARYAAPAGDVLLLKLSTPYYGSYVGLSSSFPATGTSATVYGWGDQSEGSGAMSYYLKAAGVSVVWQGVDNYGGPSVRTRSESGHPLSGDSGGPLIVNGKLAGVLSTSDILPARNPANYTGYYNDHASVVRNLAWITSVSGVQGS</sequence>
<reference evidence="5 6" key="1">
    <citation type="submission" date="2011-12" db="EMBL/GenBank/DDBJ databases">
        <title>Whole genome shotgun sequence of Arthrobacter globiformis NBRC 12137.</title>
        <authorList>
            <person name="Miyazawa S."/>
            <person name="Hosoyama A."/>
            <person name="Tsuchikane K."/>
            <person name="Katsumata H."/>
            <person name="Yamazaki S."/>
            <person name="Fujita N."/>
        </authorList>
    </citation>
    <scope>NUCLEOTIDE SEQUENCE [LARGE SCALE GENOMIC DNA]</scope>
    <source>
        <strain evidence="5 6">NBRC 12137</strain>
    </source>
</reference>
<feature type="chain" id="PRO_5003537743" evidence="3">
    <location>
        <begin position="50"/>
        <end position="298"/>
    </location>
</feature>
<proteinExistence type="inferred from homology"/>
<gene>
    <name evidence="5" type="ORF">ARGLB_073_00260</name>
</gene>
<dbReference type="InterPro" id="IPR001314">
    <property type="entry name" value="Peptidase_S1A"/>
</dbReference>
<protein>
    <submittedName>
        <fullName evidence="5">Putative S1 family peptidase</fullName>
    </submittedName>
</protein>
<evidence type="ECO:0000313" key="5">
    <source>
        <dbReference type="EMBL" id="GAB14509.1"/>
    </source>
</evidence>
<evidence type="ECO:0000259" key="4">
    <source>
        <dbReference type="PROSITE" id="PS50240"/>
    </source>
</evidence>
<feature type="domain" description="Peptidase S1" evidence="4">
    <location>
        <begin position="85"/>
        <end position="294"/>
    </location>
</feature>
<keyword evidence="3" id="KW-0732">Signal</keyword>
<dbReference type="InterPro" id="IPR009003">
    <property type="entry name" value="Peptidase_S1_PA"/>
</dbReference>
<dbReference type="Pfam" id="PF00089">
    <property type="entry name" value="Trypsin"/>
    <property type="match status" value="1"/>
</dbReference>
<dbReference type="InterPro" id="IPR001254">
    <property type="entry name" value="Trypsin_dom"/>
</dbReference>
<comment type="caution">
    <text evidence="5">The sequence shown here is derived from an EMBL/GenBank/DDBJ whole genome shotgun (WGS) entry which is preliminary data.</text>
</comment>